<evidence type="ECO:0000256" key="8">
    <source>
        <dbReference type="RuleBase" id="RU000461"/>
    </source>
</evidence>
<keyword evidence="7 8" id="KW-0349">Heme</keyword>
<dbReference type="EMBL" id="ML976740">
    <property type="protein sequence ID" value="KAF1966836.1"/>
    <property type="molecule type" value="Genomic_DNA"/>
</dbReference>
<gene>
    <name evidence="9" type="ORF">BU23DRAFT_584173</name>
</gene>
<feature type="binding site" description="axial binding residue" evidence="7">
    <location>
        <position position="452"/>
    </location>
    <ligand>
        <name>heme</name>
        <dbReference type="ChEBI" id="CHEBI:30413"/>
    </ligand>
    <ligandPart>
        <name>Fe</name>
        <dbReference type="ChEBI" id="CHEBI:18248"/>
    </ligandPart>
</feature>
<dbReference type="PROSITE" id="PS00086">
    <property type="entry name" value="CYTOCHROME_P450"/>
    <property type="match status" value="1"/>
</dbReference>
<accession>A0A6A5UV95</accession>
<keyword evidence="3 7" id="KW-0479">Metal-binding</keyword>
<dbReference type="Proteomes" id="UP000800036">
    <property type="component" value="Unassembled WGS sequence"/>
</dbReference>
<comment type="similarity">
    <text evidence="2 8">Belongs to the cytochrome P450 family.</text>
</comment>
<evidence type="ECO:0000256" key="2">
    <source>
        <dbReference type="ARBA" id="ARBA00010617"/>
    </source>
</evidence>
<dbReference type="OrthoDB" id="3945418at2759"/>
<dbReference type="InterPro" id="IPR017972">
    <property type="entry name" value="Cyt_P450_CS"/>
</dbReference>
<evidence type="ECO:0000256" key="5">
    <source>
        <dbReference type="ARBA" id="ARBA00023004"/>
    </source>
</evidence>
<name>A0A6A5UV95_9PLEO</name>
<evidence type="ECO:0000256" key="7">
    <source>
        <dbReference type="PIRSR" id="PIRSR602401-1"/>
    </source>
</evidence>
<dbReference type="GO" id="GO:0004497">
    <property type="term" value="F:monooxygenase activity"/>
    <property type="evidence" value="ECO:0007669"/>
    <property type="project" value="UniProtKB-KW"/>
</dbReference>
<keyword evidence="5 7" id="KW-0408">Iron</keyword>
<evidence type="ECO:0000256" key="6">
    <source>
        <dbReference type="ARBA" id="ARBA00023033"/>
    </source>
</evidence>
<evidence type="ECO:0000256" key="3">
    <source>
        <dbReference type="ARBA" id="ARBA00022723"/>
    </source>
</evidence>
<dbReference type="PANTHER" id="PTHR24305">
    <property type="entry name" value="CYTOCHROME P450"/>
    <property type="match status" value="1"/>
</dbReference>
<keyword evidence="4 8" id="KW-0560">Oxidoreductase</keyword>
<dbReference type="GO" id="GO:0020037">
    <property type="term" value="F:heme binding"/>
    <property type="evidence" value="ECO:0007669"/>
    <property type="project" value="InterPro"/>
</dbReference>
<dbReference type="AlphaFoldDB" id="A0A6A5UV95"/>
<dbReference type="Pfam" id="PF00067">
    <property type="entry name" value="p450"/>
    <property type="match status" value="1"/>
</dbReference>
<evidence type="ECO:0000256" key="4">
    <source>
        <dbReference type="ARBA" id="ARBA00023002"/>
    </source>
</evidence>
<dbReference type="PRINTS" id="PR00385">
    <property type="entry name" value="P450"/>
</dbReference>
<evidence type="ECO:0000256" key="1">
    <source>
        <dbReference type="ARBA" id="ARBA00001971"/>
    </source>
</evidence>
<dbReference type="InterPro" id="IPR036396">
    <property type="entry name" value="Cyt_P450_sf"/>
</dbReference>
<dbReference type="SUPFAM" id="SSF48264">
    <property type="entry name" value="Cytochrome P450"/>
    <property type="match status" value="1"/>
</dbReference>
<dbReference type="InterPro" id="IPR050121">
    <property type="entry name" value="Cytochrome_P450_monoxygenase"/>
</dbReference>
<organism evidence="9 10">
    <name type="scientific">Bimuria novae-zelandiae CBS 107.79</name>
    <dbReference type="NCBI Taxonomy" id="1447943"/>
    <lineage>
        <taxon>Eukaryota</taxon>
        <taxon>Fungi</taxon>
        <taxon>Dikarya</taxon>
        <taxon>Ascomycota</taxon>
        <taxon>Pezizomycotina</taxon>
        <taxon>Dothideomycetes</taxon>
        <taxon>Pleosporomycetidae</taxon>
        <taxon>Pleosporales</taxon>
        <taxon>Massarineae</taxon>
        <taxon>Didymosphaeriaceae</taxon>
        <taxon>Bimuria</taxon>
    </lineage>
</organism>
<dbReference type="PANTHER" id="PTHR24305:SF157">
    <property type="entry name" value="N-ACETYLTRYPTOPHAN 6-HYDROXYLASE IVOC-RELATED"/>
    <property type="match status" value="1"/>
</dbReference>
<dbReference type="InterPro" id="IPR001128">
    <property type="entry name" value="Cyt_P450"/>
</dbReference>
<reference evidence="9" key="1">
    <citation type="journal article" date="2020" name="Stud. Mycol.">
        <title>101 Dothideomycetes genomes: a test case for predicting lifestyles and emergence of pathogens.</title>
        <authorList>
            <person name="Haridas S."/>
            <person name="Albert R."/>
            <person name="Binder M."/>
            <person name="Bloem J."/>
            <person name="Labutti K."/>
            <person name="Salamov A."/>
            <person name="Andreopoulos B."/>
            <person name="Baker S."/>
            <person name="Barry K."/>
            <person name="Bills G."/>
            <person name="Bluhm B."/>
            <person name="Cannon C."/>
            <person name="Castanera R."/>
            <person name="Culley D."/>
            <person name="Daum C."/>
            <person name="Ezra D."/>
            <person name="Gonzalez J."/>
            <person name="Henrissat B."/>
            <person name="Kuo A."/>
            <person name="Liang C."/>
            <person name="Lipzen A."/>
            <person name="Lutzoni F."/>
            <person name="Magnuson J."/>
            <person name="Mondo S."/>
            <person name="Nolan M."/>
            <person name="Ohm R."/>
            <person name="Pangilinan J."/>
            <person name="Park H.-J."/>
            <person name="Ramirez L."/>
            <person name="Alfaro M."/>
            <person name="Sun H."/>
            <person name="Tritt A."/>
            <person name="Yoshinaga Y."/>
            <person name="Zwiers L.-H."/>
            <person name="Turgeon B."/>
            <person name="Goodwin S."/>
            <person name="Spatafora J."/>
            <person name="Crous P."/>
            <person name="Grigoriev I."/>
        </authorList>
    </citation>
    <scope>NUCLEOTIDE SEQUENCE</scope>
    <source>
        <strain evidence="9">CBS 107.79</strain>
    </source>
</reference>
<evidence type="ECO:0000313" key="10">
    <source>
        <dbReference type="Proteomes" id="UP000800036"/>
    </source>
</evidence>
<sequence>MLSLWATLVTVLALYQIAKIIYRIFLHPLAKFPGPKIAAATRWYEAYYDLRPHRPGTFFLELKRLHKIYGHIVRINPEELHVDDPEWIDVLYVTPARGIRDKYTPAALMAGAPGSGFGTSLHDVHRKRRASISPLFSKAAAASSTDLIYKNVLTMLQNVRKQIKHQGYAEIQVNWLTMNCDSLTDSFLGKGMGLLRDEKLAQAWAETVNAVATGTPFSKQFPWFIPLASKLPIWVLERLTPELSKLLKVRKDMLEQATEAVAFHSQHVGVSKGARPTHELYRTILSFSGLSEQEKRPERISQEGFVVLVAGSDTTARILTNGVFFVLSDKTKITPRLYDELLQAMPTLDSRPSLQKLEKLPWLTAVIKETMRLSALQTSRLSVVSPRDDLHYQEWAIPAGSAVGMTLRDILLDPEIFEDPEAFRPERWLSDNPSLDRINRYFLPFGRGSRMCLGLNTAWVTLYIGFAVFFRHTDFVLHDTLYERDVKVVRDCFTGKASDHSKGVRIKHVSADPM</sequence>
<dbReference type="PRINTS" id="PR00463">
    <property type="entry name" value="EP450I"/>
</dbReference>
<evidence type="ECO:0000313" key="9">
    <source>
        <dbReference type="EMBL" id="KAF1966836.1"/>
    </source>
</evidence>
<protein>
    <submittedName>
        <fullName evidence="9">Cytochrome P450</fullName>
    </submittedName>
</protein>
<dbReference type="GO" id="GO:0005506">
    <property type="term" value="F:iron ion binding"/>
    <property type="evidence" value="ECO:0007669"/>
    <property type="project" value="InterPro"/>
</dbReference>
<dbReference type="InterPro" id="IPR002401">
    <property type="entry name" value="Cyt_P450_E_grp-I"/>
</dbReference>
<dbReference type="GO" id="GO:0016705">
    <property type="term" value="F:oxidoreductase activity, acting on paired donors, with incorporation or reduction of molecular oxygen"/>
    <property type="evidence" value="ECO:0007669"/>
    <property type="project" value="InterPro"/>
</dbReference>
<keyword evidence="10" id="KW-1185">Reference proteome</keyword>
<dbReference type="CDD" id="cd11062">
    <property type="entry name" value="CYP58-like"/>
    <property type="match status" value="1"/>
</dbReference>
<proteinExistence type="inferred from homology"/>
<comment type="cofactor">
    <cofactor evidence="1 7">
        <name>heme</name>
        <dbReference type="ChEBI" id="CHEBI:30413"/>
    </cofactor>
</comment>
<keyword evidence="6 8" id="KW-0503">Monooxygenase</keyword>
<dbReference type="Gene3D" id="1.10.630.10">
    <property type="entry name" value="Cytochrome P450"/>
    <property type="match status" value="1"/>
</dbReference>